<comment type="cofactor">
    <cofactor evidence="6">
        <name>Mg(2+)</name>
        <dbReference type="ChEBI" id="CHEBI:18420"/>
    </cofactor>
    <cofactor evidence="6">
        <name>Mn(2+)</name>
        <dbReference type="ChEBI" id="CHEBI:29035"/>
    </cofactor>
    <text evidence="6">Mg(2+). Can also accept Mn(2+).</text>
</comment>
<evidence type="ECO:0000256" key="7">
    <source>
        <dbReference type="RuleBase" id="RU003835"/>
    </source>
</evidence>
<dbReference type="Gene3D" id="3.30.420.40">
    <property type="match status" value="2"/>
</dbReference>
<feature type="active site" description="Proton donor/acceptor" evidence="6">
    <location>
        <position position="145"/>
    </location>
</feature>
<keyword evidence="5 6" id="KW-0067">ATP-binding</keyword>
<keyword evidence="6" id="KW-0460">Magnesium</keyword>
<keyword evidence="6" id="KW-0963">Cytoplasm</keyword>
<dbReference type="PANTHER" id="PTHR21060">
    <property type="entry name" value="ACETATE KINASE"/>
    <property type="match status" value="1"/>
</dbReference>
<comment type="caution">
    <text evidence="8">The sequence shown here is derived from an EMBL/GenBank/DDBJ whole genome shotgun (WGS) entry which is preliminary data.</text>
</comment>
<dbReference type="InterPro" id="IPR043129">
    <property type="entry name" value="ATPase_NBD"/>
</dbReference>
<dbReference type="InterPro" id="IPR004372">
    <property type="entry name" value="Ac/propionate_kinase"/>
</dbReference>
<feature type="binding site" evidence="6">
    <location>
        <position position="7"/>
    </location>
    <ligand>
        <name>Mg(2+)</name>
        <dbReference type="ChEBI" id="CHEBI:18420"/>
    </ligand>
</feature>
<feature type="site" description="Transition state stabilizer" evidence="6">
    <location>
        <position position="177"/>
    </location>
</feature>
<evidence type="ECO:0000313" key="9">
    <source>
        <dbReference type="Proteomes" id="UP000824074"/>
    </source>
</evidence>
<feature type="binding site" evidence="6">
    <location>
        <begin position="203"/>
        <end position="207"/>
    </location>
    <ligand>
        <name>ATP</name>
        <dbReference type="ChEBI" id="CHEBI:30616"/>
    </ligand>
</feature>
<dbReference type="PANTHER" id="PTHR21060:SF15">
    <property type="entry name" value="ACETATE KINASE-RELATED"/>
    <property type="match status" value="1"/>
</dbReference>
<dbReference type="Pfam" id="PF00871">
    <property type="entry name" value="Acetate_kinase"/>
    <property type="match status" value="1"/>
</dbReference>
<evidence type="ECO:0000256" key="2">
    <source>
        <dbReference type="ARBA" id="ARBA00022679"/>
    </source>
</evidence>
<dbReference type="EMBL" id="DVMT01000056">
    <property type="protein sequence ID" value="HIU40744.1"/>
    <property type="molecule type" value="Genomic_DNA"/>
</dbReference>
<dbReference type="CDD" id="cd24010">
    <property type="entry name" value="ASKHA_NBD_AcK_PK"/>
    <property type="match status" value="1"/>
</dbReference>
<proteinExistence type="inferred from homology"/>
<comment type="caution">
    <text evidence="6">Lacks conserved residue(s) required for the propagation of feature annotation.</text>
</comment>
<dbReference type="AlphaFoldDB" id="A0A9D1IRE7"/>
<reference evidence="8" key="1">
    <citation type="submission" date="2020-10" db="EMBL/GenBank/DDBJ databases">
        <authorList>
            <person name="Gilroy R."/>
        </authorList>
    </citation>
    <scope>NUCLEOTIDE SEQUENCE</scope>
    <source>
        <strain evidence="8">CHK193-30670</strain>
    </source>
</reference>
<comment type="similarity">
    <text evidence="1 6 7">Belongs to the acetokinase family.</text>
</comment>
<reference evidence="8" key="2">
    <citation type="journal article" date="2021" name="PeerJ">
        <title>Extensive microbial diversity within the chicken gut microbiome revealed by metagenomics and culture.</title>
        <authorList>
            <person name="Gilroy R."/>
            <person name="Ravi A."/>
            <person name="Getino M."/>
            <person name="Pursley I."/>
            <person name="Horton D.L."/>
            <person name="Alikhan N.F."/>
            <person name="Baker D."/>
            <person name="Gharbi K."/>
            <person name="Hall N."/>
            <person name="Watson M."/>
            <person name="Adriaenssens E.M."/>
            <person name="Foster-Nyarko E."/>
            <person name="Jarju S."/>
            <person name="Secka A."/>
            <person name="Antonio M."/>
            <person name="Oren A."/>
            <person name="Chaudhuri R.R."/>
            <person name="La Ragione R."/>
            <person name="Hildebrand F."/>
            <person name="Pallen M.J."/>
        </authorList>
    </citation>
    <scope>NUCLEOTIDE SEQUENCE</scope>
    <source>
        <strain evidence="8">CHK193-30670</strain>
    </source>
</reference>
<evidence type="ECO:0000256" key="4">
    <source>
        <dbReference type="ARBA" id="ARBA00022777"/>
    </source>
</evidence>
<sequence length="392" mass="43324">MKVLSVNAGSSSLKFQLYEMPEEKVLISGLMERIGIGNSFYTIKINGKKIKKEKELDNHATAFKVLVDELKENKVVDSLDDIKAIGNRVAQGGDYFDKSVVIDDDVLDKINELSCFAPLHNPAAVVAIKAAKQVFPNALQTAVFDTAFHKTMPKENYLYALPYSWYTDYKVRRYGAHGTSHKYVAQRANELLGRNDTKLITCHIGNGASISAVLNGKCINTSMGLTPNAGLIMGTRCGDIDASIIPYMMEKTGMSAKDIDKAINKESGLLAISRKSSDSRDIEDGIAQGDENCILAQKMYVRRITDYIAKYYVEMQGCDAIVFTAGIGEKSIDTRRDVLNELKVLGVKLDNEANNVKGEERLISAPDSTIKCYVIPTDEEVMIARDTYELAK</sequence>
<feature type="binding site" evidence="6">
    <location>
        <position position="14"/>
    </location>
    <ligand>
        <name>ATP</name>
        <dbReference type="ChEBI" id="CHEBI:30616"/>
    </ligand>
</feature>
<dbReference type="PROSITE" id="PS01075">
    <property type="entry name" value="ACETATE_KINASE_1"/>
    <property type="match status" value="1"/>
</dbReference>
<dbReference type="NCBIfam" id="TIGR00016">
    <property type="entry name" value="ackA"/>
    <property type="match status" value="1"/>
</dbReference>
<dbReference type="EC" id="2.7.2.1" evidence="6"/>
<keyword evidence="6" id="KW-0479">Metal-binding</keyword>
<feature type="binding site" evidence="6">
    <location>
        <begin position="278"/>
        <end position="280"/>
    </location>
    <ligand>
        <name>ATP</name>
        <dbReference type="ChEBI" id="CHEBI:30616"/>
    </ligand>
</feature>
<comment type="catalytic activity">
    <reaction evidence="6">
        <text>acetate + ATP = acetyl phosphate + ADP</text>
        <dbReference type="Rhea" id="RHEA:11352"/>
        <dbReference type="ChEBI" id="CHEBI:22191"/>
        <dbReference type="ChEBI" id="CHEBI:30089"/>
        <dbReference type="ChEBI" id="CHEBI:30616"/>
        <dbReference type="ChEBI" id="CHEBI:456216"/>
        <dbReference type="EC" id="2.7.2.1"/>
    </reaction>
</comment>
<comment type="subcellular location">
    <subcellularLocation>
        <location evidence="6">Cytoplasm</location>
    </subcellularLocation>
</comment>
<dbReference type="GO" id="GO:0006083">
    <property type="term" value="P:acetate metabolic process"/>
    <property type="evidence" value="ECO:0007669"/>
    <property type="project" value="TreeGrafter"/>
</dbReference>
<protein>
    <recommendedName>
        <fullName evidence="6">Acetate kinase</fullName>
        <ecNumber evidence="6">2.7.2.1</ecNumber>
    </recommendedName>
    <alternativeName>
        <fullName evidence="6">Acetokinase</fullName>
    </alternativeName>
</protein>
<evidence type="ECO:0000256" key="6">
    <source>
        <dbReference type="HAMAP-Rule" id="MF_00020"/>
    </source>
</evidence>
<dbReference type="PRINTS" id="PR00471">
    <property type="entry name" value="ACETATEKNASE"/>
</dbReference>
<feature type="site" description="Transition state stabilizer" evidence="6">
    <location>
        <position position="236"/>
    </location>
</feature>
<dbReference type="GO" id="GO:0008776">
    <property type="term" value="F:acetate kinase activity"/>
    <property type="evidence" value="ECO:0007669"/>
    <property type="project" value="UniProtKB-UniRule"/>
</dbReference>
<accession>A0A9D1IRE7</accession>
<dbReference type="GO" id="GO:0000287">
    <property type="term" value="F:magnesium ion binding"/>
    <property type="evidence" value="ECO:0007669"/>
    <property type="project" value="UniProtKB-UniRule"/>
</dbReference>
<feature type="binding site" evidence="6">
    <location>
        <position position="379"/>
    </location>
    <ligand>
        <name>Mg(2+)</name>
        <dbReference type="ChEBI" id="CHEBI:18420"/>
    </ligand>
</feature>
<evidence type="ECO:0000256" key="3">
    <source>
        <dbReference type="ARBA" id="ARBA00022741"/>
    </source>
</evidence>
<organism evidence="8 9">
    <name type="scientific">Candidatus Aphodocola excrementigallinarum</name>
    <dbReference type="NCBI Taxonomy" id="2840670"/>
    <lineage>
        <taxon>Bacteria</taxon>
        <taxon>Bacillati</taxon>
        <taxon>Bacillota</taxon>
        <taxon>Bacilli</taxon>
        <taxon>Candidatus Aphodocola</taxon>
    </lineage>
</organism>
<name>A0A9D1IRE7_9FIRM</name>
<dbReference type="GO" id="GO:0005737">
    <property type="term" value="C:cytoplasm"/>
    <property type="evidence" value="ECO:0007669"/>
    <property type="project" value="UniProtKB-SubCell"/>
</dbReference>
<comment type="subunit">
    <text evidence="6">Homodimer.</text>
</comment>
<comment type="function">
    <text evidence="6">Catalyzes the formation of acetyl phosphate from acetate and ATP. Can also catalyze the reverse reaction.</text>
</comment>
<evidence type="ECO:0000313" key="8">
    <source>
        <dbReference type="EMBL" id="HIU40744.1"/>
    </source>
</evidence>
<dbReference type="InterPro" id="IPR023865">
    <property type="entry name" value="Aliphatic_acid_kinase_CS"/>
</dbReference>
<dbReference type="PROSITE" id="PS01076">
    <property type="entry name" value="ACETATE_KINASE_2"/>
    <property type="match status" value="1"/>
</dbReference>
<dbReference type="SUPFAM" id="SSF53067">
    <property type="entry name" value="Actin-like ATPase domain"/>
    <property type="match status" value="2"/>
</dbReference>
<keyword evidence="3 6" id="KW-0547">Nucleotide-binding</keyword>
<dbReference type="InterPro" id="IPR000890">
    <property type="entry name" value="Aliphatic_acid_kin_short-chain"/>
</dbReference>
<feature type="binding site" evidence="6">
    <location>
        <position position="88"/>
    </location>
    <ligand>
        <name>substrate</name>
    </ligand>
</feature>
<dbReference type="GO" id="GO:0005524">
    <property type="term" value="F:ATP binding"/>
    <property type="evidence" value="ECO:0007669"/>
    <property type="project" value="UniProtKB-KW"/>
</dbReference>
<comment type="pathway">
    <text evidence="6">Metabolic intermediate biosynthesis; acetyl-CoA biosynthesis; acetyl-CoA from acetate: step 1/2.</text>
</comment>
<evidence type="ECO:0000256" key="5">
    <source>
        <dbReference type="ARBA" id="ARBA00022840"/>
    </source>
</evidence>
<keyword evidence="4 6" id="KW-0418">Kinase</keyword>
<gene>
    <name evidence="6" type="primary">ackA</name>
    <name evidence="8" type="ORF">IAB68_05540</name>
</gene>
<keyword evidence="2 6" id="KW-0808">Transferase</keyword>
<dbReference type="PIRSF" id="PIRSF000722">
    <property type="entry name" value="Acetate_prop_kin"/>
    <property type="match status" value="1"/>
</dbReference>
<dbReference type="HAMAP" id="MF_00020">
    <property type="entry name" value="Acetate_kinase"/>
    <property type="match status" value="1"/>
</dbReference>
<dbReference type="Proteomes" id="UP000824074">
    <property type="component" value="Unassembled WGS sequence"/>
</dbReference>
<evidence type="ECO:0000256" key="1">
    <source>
        <dbReference type="ARBA" id="ARBA00008748"/>
    </source>
</evidence>
<dbReference type="GO" id="GO:0006085">
    <property type="term" value="P:acetyl-CoA biosynthetic process"/>
    <property type="evidence" value="ECO:0007669"/>
    <property type="project" value="UniProtKB-UniRule"/>
</dbReference>